<feature type="binding site" evidence="9">
    <location>
        <position position="38"/>
    </location>
    <ligand>
        <name>ATP</name>
        <dbReference type="ChEBI" id="CHEBI:30616"/>
    </ligand>
</feature>
<evidence type="ECO:0000259" key="11">
    <source>
        <dbReference type="PROSITE" id="PS50011"/>
    </source>
</evidence>
<dbReference type="InterPro" id="IPR011009">
    <property type="entry name" value="Kinase-like_dom_sf"/>
</dbReference>
<dbReference type="SUPFAM" id="SSF56112">
    <property type="entry name" value="Protein kinase-like (PK-like)"/>
    <property type="match status" value="1"/>
</dbReference>
<dbReference type="GO" id="GO:0005524">
    <property type="term" value="F:ATP binding"/>
    <property type="evidence" value="ECO:0007669"/>
    <property type="project" value="UniProtKB-UniRule"/>
</dbReference>
<dbReference type="EC" id="2.7.11.1" evidence="1"/>
<reference evidence="12 13" key="1">
    <citation type="submission" date="2017-06" db="EMBL/GenBank/DDBJ databases">
        <title>Genome sequencing of cyanobaciteial culture collection at National Institute for Environmental Studies (NIES).</title>
        <authorList>
            <person name="Hirose Y."/>
            <person name="Shimura Y."/>
            <person name="Fujisawa T."/>
            <person name="Nakamura Y."/>
            <person name="Kawachi M."/>
        </authorList>
    </citation>
    <scope>NUCLEOTIDE SEQUENCE [LARGE SCALE GENOMIC DNA]</scope>
    <source>
        <strain evidence="12 13">NIES-2135</strain>
    </source>
</reference>
<dbReference type="InterPro" id="IPR017441">
    <property type="entry name" value="Protein_kinase_ATP_BS"/>
</dbReference>
<evidence type="ECO:0000256" key="6">
    <source>
        <dbReference type="ARBA" id="ARBA00022840"/>
    </source>
</evidence>
<dbReference type="SMART" id="SM00220">
    <property type="entry name" value="S_TKc"/>
    <property type="match status" value="1"/>
</dbReference>
<dbReference type="PANTHER" id="PTHR24363:SF0">
    <property type="entry name" value="SERINE_THREONINE KINASE LIKE DOMAIN CONTAINING 1"/>
    <property type="match status" value="1"/>
</dbReference>
<evidence type="ECO:0000313" key="12">
    <source>
        <dbReference type="EMBL" id="BAY56025.1"/>
    </source>
</evidence>
<feature type="compositionally biased region" description="Polar residues" evidence="10">
    <location>
        <begin position="384"/>
        <end position="398"/>
    </location>
</feature>
<evidence type="ECO:0000256" key="9">
    <source>
        <dbReference type="PROSITE-ProRule" id="PRU10141"/>
    </source>
</evidence>
<dbReference type="Gene3D" id="1.10.510.10">
    <property type="entry name" value="Transferase(Phosphotransferase) domain 1"/>
    <property type="match status" value="1"/>
</dbReference>
<organism evidence="12 13">
    <name type="scientific">Leptolyngbya boryana NIES-2135</name>
    <dbReference type="NCBI Taxonomy" id="1973484"/>
    <lineage>
        <taxon>Bacteria</taxon>
        <taxon>Bacillati</taxon>
        <taxon>Cyanobacteriota</taxon>
        <taxon>Cyanophyceae</taxon>
        <taxon>Leptolyngbyales</taxon>
        <taxon>Leptolyngbyaceae</taxon>
        <taxon>Leptolyngbya group</taxon>
        <taxon>Leptolyngbya</taxon>
    </lineage>
</organism>
<dbReference type="InterPro" id="IPR000719">
    <property type="entry name" value="Prot_kinase_dom"/>
</dbReference>
<keyword evidence="13" id="KW-1185">Reference proteome</keyword>
<evidence type="ECO:0000256" key="1">
    <source>
        <dbReference type="ARBA" id="ARBA00012513"/>
    </source>
</evidence>
<evidence type="ECO:0000256" key="2">
    <source>
        <dbReference type="ARBA" id="ARBA00022527"/>
    </source>
</evidence>
<dbReference type="Pfam" id="PF00069">
    <property type="entry name" value="Pkinase"/>
    <property type="match status" value="1"/>
</dbReference>
<dbReference type="PROSITE" id="PS50011">
    <property type="entry name" value="PROTEIN_KINASE_DOM"/>
    <property type="match status" value="1"/>
</dbReference>
<evidence type="ECO:0000256" key="3">
    <source>
        <dbReference type="ARBA" id="ARBA00022679"/>
    </source>
</evidence>
<dbReference type="GO" id="GO:0004674">
    <property type="term" value="F:protein serine/threonine kinase activity"/>
    <property type="evidence" value="ECO:0007669"/>
    <property type="project" value="UniProtKB-KW"/>
</dbReference>
<name>A0A1Z4JGX5_LEPBY</name>
<dbReference type="PANTHER" id="PTHR24363">
    <property type="entry name" value="SERINE/THREONINE PROTEIN KINASE"/>
    <property type="match status" value="1"/>
</dbReference>
<proteinExistence type="predicted"/>
<accession>A0A1Z4JGX5</accession>
<dbReference type="EMBL" id="AP018203">
    <property type="protein sequence ID" value="BAY56025.1"/>
    <property type="molecule type" value="Genomic_DNA"/>
</dbReference>
<feature type="region of interest" description="Disordered" evidence="10">
    <location>
        <begin position="348"/>
        <end position="403"/>
    </location>
</feature>
<dbReference type="InterPro" id="IPR008271">
    <property type="entry name" value="Ser/Thr_kinase_AS"/>
</dbReference>
<dbReference type="CDD" id="cd14014">
    <property type="entry name" value="STKc_PknB_like"/>
    <property type="match status" value="1"/>
</dbReference>
<dbReference type="PROSITE" id="PS00108">
    <property type="entry name" value="PROTEIN_KINASE_ST"/>
    <property type="match status" value="1"/>
</dbReference>
<keyword evidence="3" id="KW-0808">Transferase</keyword>
<feature type="domain" description="Protein kinase" evidence="11">
    <location>
        <begin position="7"/>
        <end position="273"/>
    </location>
</feature>
<keyword evidence="5 12" id="KW-0418">Kinase</keyword>
<gene>
    <name evidence="12" type="ORF">NIES2135_28530</name>
</gene>
<evidence type="ECO:0000256" key="10">
    <source>
        <dbReference type="SAM" id="MobiDB-lite"/>
    </source>
</evidence>
<evidence type="ECO:0000256" key="8">
    <source>
        <dbReference type="ARBA" id="ARBA00048679"/>
    </source>
</evidence>
<evidence type="ECO:0000256" key="4">
    <source>
        <dbReference type="ARBA" id="ARBA00022741"/>
    </source>
</evidence>
<dbReference type="PROSITE" id="PS00107">
    <property type="entry name" value="PROTEIN_KINASE_ATP"/>
    <property type="match status" value="1"/>
</dbReference>
<keyword evidence="6 9" id="KW-0067">ATP-binding</keyword>
<protein>
    <recommendedName>
        <fullName evidence="1">non-specific serine/threonine protein kinase</fullName>
        <ecNumber evidence="1">2.7.11.1</ecNumber>
    </recommendedName>
</protein>
<evidence type="ECO:0000256" key="5">
    <source>
        <dbReference type="ARBA" id="ARBA00022777"/>
    </source>
</evidence>
<dbReference type="AlphaFoldDB" id="A0A1Z4JGX5"/>
<comment type="catalytic activity">
    <reaction evidence="8">
        <text>L-seryl-[protein] + ATP = O-phospho-L-seryl-[protein] + ADP + H(+)</text>
        <dbReference type="Rhea" id="RHEA:17989"/>
        <dbReference type="Rhea" id="RHEA-COMP:9863"/>
        <dbReference type="Rhea" id="RHEA-COMP:11604"/>
        <dbReference type="ChEBI" id="CHEBI:15378"/>
        <dbReference type="ChEBI" id="CHEBI:29999"/>
        <dbReference type="ChEBI" id="CHEBI:30616"/>
        <dbReference type="ChEBI" id="CHEBI:83421"/>
        <dbReference type="ChEBI" id="CHEBI:456216"/>
        <dbReference type="EC" id="2.7.11.1"/>
    </reaction>
</comment>
<dbReference type="Proteomes" id="UP000217895">
    <property type="component" value="Chromosome"/>
</dbReference>
<evidence type="ECO:0000256" key="7">
    <source>
        <dbReference type="ARBA" id="ARBA00047899"/>
    </source>
</evidence>
<comment type="catalytic activity">
    <reaction evidence="7">
        <text>L-threonyl-[protein] + ATP = O-phospho-L-threonyl-[protein] + ADP + H(+)</text>
        <dbReference type="Rhea" id="RHEA:46608"/>
        <dbReference type="Rhea" id="RHEA-COMP:11060"/>
        <dbReference type="Rhea" id="RHEA-COMP:11605"/>
        <dbReference type="ChEBI" id="CHEBI:15378"/>
        <dbReference type="ChEBI" id="CHEBI:30013"/>
        <dbReference type="ChEBI" id="CHEBI:30616"/>
        <dbReference type="ChEBI" id="CHEBI:61977"/>
        <dbReference type="ChEBI" id="CHEBI:456216"/>
        <dbReference type="EC" id="2.7.11.1"/>
    </reaction>
</comment>
<sequence length="556" mass="60661">MLLANRYQILRTLGEGGFGQTFLAEDTQMPSRRICVIKQLKPVTTEAGVYQVIQDRFQREAAILEKLGENHLQIPRLYAYFNDAGQFYLVQEWIEGETLEQLVDRKALFTENSVRKILLDLLPVLEFIHAQGMIHRDIKPENIILRNSNQEPVLIDYGAVRETMGTVFNSRGNPTSSIVIGTPGYMPSEQAAGRPIPSSDLYSLGLTAIYLITGRSPQLLETDPQTGEILWQQNAPQLSPEFAAILTKMVHSHPRDRYASAAQLRAVLESPTSTVPSTQIHQASTEVGTVMLASNSSSVVSASSTQPDRSKLITAGIVGGGLLAAVGTVSFFLSRDPHVLTLPPIVRSTIASPNPTGKPFTEASPSPSPVESPRVRTASPEPSPITSSNPKPSPTDNNPPGEVISVPLVLKGIAGGQVKVYAQPSTRSNSPHYGLTGDQVIATRLTENDTQELWYYVKFPSGAEGWIQAEQTDSINDPSEISQFPREGRLLGETIGSRVNIRSAPSTTASAPSYGLVGDRVVVLEQTLGEDNRTWYFVEFPASKARGWVREDFVGM</sequence>
<keyword evidence="2 12" id="KW-0723">Serine/threonine-protein kinase</keyword>
<evidence type="ECO:0000313" key="13">
    <source>
        <dbReference type="Proteomes" id="UP000217895"/>
    </source>
</evidence>
<keyword evidence="4 9" id="KW-0547">Nucleotide-binding</keyword>
<dbReference type="Gene3D" id="2.30.30.40">
    <property type="entry name" value="SH3 Domains"/>
    <property type="match status" value="2"/>
</dbReference>